<evidence type="ECO:0000313" key="3">
    <source>
        <dbReference type="Proteomes" id="UP000267536"/>
    </source>
</evidence>
<feature type="transmembrane region" description="Helical" evidence="1">
    <location>
        <begin position="98"/>
        <end position="120"/>
    </location>
</feature>
<keyword evidence="1" id="KW-0472">Membrane</keyword>
<gene>
    <name evidence="2" type="ORF">EF294_11890</name>
</gene>
<evidence type="ECO:0008006" key="4">
    <source>
        <dbReference type="Google" id="ProtNLM"/>
    </source>
</evidence>
<name>A0A3N4H468_9ACTN</name>
<dbReference type="RefSeq" id="WP_123929880.1">
    <property type="nucleotide sequence ID" value="NZ_JBPSDP010000007.1"/>
</dbReference>
<dbReference type="AlphaFoldDB" id="A0A3N4H468"/>
<feature type="transmembrane region" description="Helical" evidence="1">
    <location>
        <begin position="126"/>
        <end position="147"/>
    </location>
</feature>
<organism evidence="2 3">
    <name type="scientific">Gordonia oryzae</name>
    <dbReference type="NCBI Taxonomy" id="2487349"/>
    <lineage>
        <taxon>Bacteria</taxon>
        <taxon>Bacillati</taxon>
        <taxon>Actinomycetota</taxon>
        <taxon>Actinomycetes</taxon>
        <taxon>Mycobacteriales</taxon>
        <taxon>Gordoniaceae</taxon>
        <taxon>Gordonia</taxon>
    </lineage>
</organism>
<evidence type="ECO:0000256" key="1">
    <source>
        <dbReference type="SAM" id="Phobius"/>
    </source>
</evidence>
<dbReference type="EMBL" id="RKMH01000008">
    <property type="protein sequence ID" value="RPA59934.1"/>
    <property type="molecule type" value="Genomic_DNA"/>
</dbReference>
<dbReference type="OrthoDB" id="4379134at2"/>
<keyword evidence="1" id="KW-1133">Transmembrane helix</keyword>
<sequence length="165" mass="17669">MSSGRTTFPDLLLGPDDASWGDERERAVLLEGYAYIYTLSTLLLWALGAVAAWFVPAWVTVLWWVALIAPAMEWQRFCKARSVDPQTLVYARGSRRRIIVTSLYTGACSLSMALAVILGLGPDGEATTIAGAVVGGIVGGAAAFLLARRHAIKSEKAQAAVDLDD</sequence>
<protein>
    <recommendedName>
        <fullName evidence="4">DUF3278 domain-containing protein</fullName>
    </recommendedName>
</protein>
<accession>A0A3N4H468</accession>
<proteinExistence type="predicted"/>
<reference evidence="2 3" key="1">
    <citation type="submission" date="2018-11" db="EMBL/GenBank/DDBJ databases">
        <title>Draft genome sequence of Gordonia sp. RS15-1S isolated from rice stems.</title>
        <authorList>
            <person name="Muangham S."/>
        </authorList>
    </citation>
    <scope>NUCLEOTIDE SEQUENCE [LARGE SCALE GENOMIC DNA]</scope>
    <source>
        <strain evidence="2 3">RS15-1S</strain>
    </source>
</reference>
<comment type="caution">
    <text evidence="2">The sequence shown here is derived from an EMBL/GenBank/DDBJ whole genome shotgun (WGS) entry which is preliminary data.</text>
</comment>
<evidence type="ECO:0000313" key="2">
    <source>
        <dbReference type="EMBL" id="RPA59934.1"/>
    </source>
</evidence>
<keyword evidence="1" id="KW-0812">Transmembrane</keyword>
<dbReference type="Proteomes" id="UP000267536">
    <property type="component" value="Unassembled WGS sequence"/>
</dbReference>
<keyword evidence="3" id="KW-1185">Reference proteome</keyword>